<accession>A0A0J7K401</accession>
<evidence type="ECO:0000256" key="2">
    <source>
        <dbReference type="SAM" id="MobiDB-lite"/>
    </source>
</evidence>
<feature type="compositionally biased region" description="Basic and acidic residues" evidence="2">
    <location>
        <begin position="136"/>
        <end position="152"/>
    </location>
</feature>
<evidence type="ECO:0000313" key="3">
    <source>
        <dbReference type="EMBL" id="KMQ85034.1"/>
    </source>
</evidence>
<feature type="compositionally biased region" description="Polar residues" evidence="2">
    <location>
        <begin position="153"/>
        <end position="166"/>
    </location>
</feature>
<feature type="compositionally biased region" description="Polar residues" evidence="2">
    <location>
        <begin position="484"/>
        <end position="494"/>
    </location>
</feature>
<gene>
    <name evidence="3" type="ORF">RF55_16690</name>
</gene>
<feature type="coiled-coil region" evidence="1">
    <location>
        <begin position="565"/>
        <end position="616"/>
    </location>
</feature>
<feature type="compositionally biased region" description="Basic and acidic residues" evidence="2">
    <location>
        <begin position="50"/>
        <end position="62"/>
    </location>
</feature>
<reference evidence="3 4" key="1">
    <citation type="submission" date="2015-04" db="EMBL/GenBank/DDBJ databases">
        <title>Lasius niger genome sequencing.</title>
        <authorList>
            <person name="Konorov E.A."/>
            <person name="Nikitin M.A."/>
            <person name="Kirill M.V."/>
            <person name="Chang P."/>
        </authorList>
    </citation>
    <scope>NUCLEOTIDE SEQUENCE [LARGE SCALE GENOMIC DNA]</scope>
    <source>
        <tissue evidence="3">Whole</tissue>
    </source>
</reference>
<feature type="region of interest" description="Disordered" evidence="2">
    <location>
        <begin position="761"/>
        <end position="957"/>
    </location>
</feature>
<protein>
    <submittedName>
        <fullName evidence="3">Uncharacterized protein</fullName>
    </submittedName>
</protein>
<keyword evidence="4" id="KW-1185">Reference proteome</keyword>
<evidence type="ECO:0000256" key="1">
    <source>
        <dbReference type="SAM" id="Coils"/>
    </source>
</evidence>
<comment type="caution">
    <text evidence="3">The sequence shown here is derived from an EMBL/GenBank/DDBJ whole genome shotgun (WGS) entry which is preliminary data.</text>
</comment>
<feature type="compositionally biased region" description="Polar residues" evidence="2">
    <location>
        <begin position="765"/>
        <end position="774"/>
    </location>
</feature>
<evidence type="ECO:0000313" key="4">
    <source>
        <dbReference type="Proteomes" id="UP000036403"/>
    </source>
</evidence>
<feature type="compositionally biased region" description="Basic residues" evidence="2">
    <location>
        <begin position="775"/>
        <end position="787"/>
    </location>
</feature>
<name>A0A0J7K401_LASNI</name>
<sequence>MILNKEEKICVMFGRHACKEMGRKLSKLPEGNNELTRWDIHLTEQDRKKMLKQREKEETEHKAVKRKSTKSYIQYAKRAKTSVSEEISNEPSDEKVVIAAEVQRKQAEAEEEDKSRRIGGTTRKNPDRASNSLDVVKVRETKCESHKVRENSNKSQKSQKGESLSDSVRKEKIIDVSSVPLSTNKKKTFLETIESVRVKKSRILSEKTFLETIESDKIKKHSVKDNAETISLTNISDLSIMDLEKNLVTSTPKEVRKISKNIDKLINNSLQSQRELKNFKVDSLNKENVTDNRETVHKSKLKVRNINELKEKDVCVDNITINSSSNNESSSLESQNLHKSNGKLSQDNLINKLESKRKSNESLVIDVSDDTIIMSSDNEDNEKVSERQVEDIIVIRNKLLELSELRIMRDKALNDILELNNQTISLRNKEKLDEFTSKIRNILREISEKEISAKKDDEIADKKKLLENSVLTTENRLNERDSNESSVKTASNSVKTDRNTEEKNNAVIKNNETINRIVSEHTECRGRSNYMENGPKDRIQYGGSAVTSETSREVISSIQSDIRGKMDYREQIRKLREEENSLLQRIEKRIRMQGIIKKQQARINMLRRLAGEEEEETIPTPMEIEEISRKENNRAAEVSRKVFFAIQAVNTEGTFCKKATIKDNDGKSECDVNIIVSIKRVKPDNSAVKPIKIDLTIKNNSMRGDIAFLDDKEEVLPSDMKEVIAKLNKSSSSKDKENQPTSAKPKILSDVRICIPRVKVDNKANYPQSKNPSVKQRKPLNRGKSATKTKQEEKDVDAEIAQLKEMLSRAQRKRSSTSYRENSDGDSDPNDNGDSTKGLPRNQKSRRSPLAGVLKPKVPVAPTTMIPAAEEATCEEVADMPEASHAQEQIPDERIPDEQIPGEQIPDEQIPDEQIPGEQNLDGNREEDAQLDEEDTGEQSVKAGQQQTPPVNLKYVL</sequence>
<dbReference type="EMBL" id="LBMM01014821">
    <property type="protein sequence ID" value="KMQ85034.1"/>
    <property type="molecule type" value="Genomic_DNA"/>
</dbReference>
<feature type="region of interest" description="Disordered" evidence="2">
    <location>
        <begin position="104"/>
        <end position="167"/>
    </location>
</feature>
<feature type="region of interest" description="Disordered" evidence="2">
    <location>
        <begin position="475"/>
        <end position="503"/>
    </location>
</feature>
<feature type="compositionally biased region" description="Polar residues" evidence="2">
    <location>
        <begin position="938"/>
        <end position="950"/>
    </location>
</feature>
<keyword evidence="1" id="KW-0175">Coiled coil</keyword>
<feature type="region of interest" description="Disordered" evidence="2">
    <location>
        <begin position="50"/>
        <end position="71"/>
    </location>
</feature>
<dbReference type="PaxDb" id="67767-A0A0J7K401"/>
<dbReference type="Proteomes" id="UP000036403">
    <property type="component" value="Unassembled WGS sequence"/>
</dbReference>
<feature type="region of interest" description="Disordered" evidence="2">
    <location>
        <begin position="727"/>
        <end position="748"/>
    </location>
</feature>
<feature type="compositionally biased region" description="Basic and acidic residues" evidence="2">
    <location>
        <begin position="104"/>
        <end position="116"/>
    </location>
</feature>
<proteinExistence type="predicted"/>
<dbReference type="AlphaFoldDB" id="A0A0J7K401"/>
<organism evidence="3 4">
    <name type="scientific">Lasius niger</name>
    <name type="common">Black garden ant</name>
    <dbReference type="NCBI Taxonomy" id="67767"/>
    <lineage>
        <taxon>Eukaryota</taxon>
        <taxon>Metazoa</taxon>
        <taxon>Ecdysozoa</taxon>
        <taxon>Arthropoda</taxon>
        <taxon>Hexapoda</taxon>
        <taxon>Insecta</taxon>
        <taxon>Pterygota</taxon>
        <taxon>Neoptera</taxon>
        <taxon>Endopterygota</taxon>
        <taxon>Hymenoptera</taxon>
        <taxon>Apocrita</taxon>
        <taxon>Aculeata</taxon>
        <taxon>Formicoidea</taxon>
        <taxon>Formicidae</taxon>
        <taxon>Formicinae</taxon>
        <taxon>Lasius</taxon>
        <taxon>Lasius</taxon>
    </lineage>
</organism>